<proteinExistence type="predicted"/>
<accession>A0AAD3M5B2</accession>
<comment type="caution">
    <text evidence="1">The sequence shown here is derived from an EMBL/GenBank/DDBJ whole genome shotgun (WGS) entry which is preliminary data.</text>
</comment>
<evidence type="ECO:0000313" key="2">
    <source>
        <dbReference type="Proteomes" id="UP001279410"/>
    </source>
</evidence>
<gene>
    <name evidence="1" type="ORF">AKAME5_000193300</name>
</gene>
<organism evidence="1 2">
    <name type="scientific">Lates japonicus</name>
    <name type="common">Japanese lates</name>
    <dbReference type="NCBI Taxonomy" id="270547"/>
    <lineage>
        <taxon>Eukaryota</taxon>
        <taxon>Metazoa</taxon>
        <taxon>Chordata</taxon>
        <taxon>Craniata</taxon>
        <taxon>Vertebrata</taxon>
        <taxon>Euteleostomi</taxon>
        <taxon>Actinopterygii</taxon>
        <taxon>Neopterygii</taxon>
        <taxon>Teleostei</taxon>
        <taxon>Neoteleostei</taxon>
        <taxon>Acanthomorphata</taxon>
        <taxon>Carangaria</taxon>
        <taxon>Carangaria incertae sedis</taxon>
        <taxon>Centropomidae</taxon>
        <taxon>Lates</taxon>
    </lineage>
</organism>
<protein>
    <submittedName>
        <fullName evidence="1">StAR-related lipid transfer protein 9-like isoform X1</fullName>
    </submittedName>
</protein>
<reference evidence="1" key="1">
    <citation type="submission" date="2022-08" db="EMBL/GenBank/DDBJ databases">
        <title>Genome sequencing of akame (Lates japonicus).</title>
        <authorList>
            <person name="Hashiguchi Y."/>
            <person name="Takahashi H."/>
        </authorList>
    </citation>
    <scope>NUCLEOTIDE SEQUENCE</scope>
    <source>
        <strain evidence="1">Kochi</strain>
    </source>
</reference>
<evidence type="ECO:0000313" key="1">
    <source>
        <dbReference type="EMBL" id="GLD47848.1"/>
    </source>
</evidence>
<keyword evidence="2" id="KW-1185">Reference proteome</keyword>
<name>A0AAD3M5B2_LATJO</name>
<dbReference type="EMBL" id="BRZM01000004">
    <property type="protein sequence ID" value="GLD47848.1"/>
    <property type="molecule type" value="Genomic_DNA"/>
</dbReference>
<dbReference type="AlphaFoldDB" id="A0AAD3M5B2"/>
<dbReference type="Proteomes" id="UP001279410">
    <property type="component" value="Unassembled WGS sequence"/>
</dbReference>
<sequence>MESMSAHLSKLIDSTSDLLGDVQGMRTGELCRSSPRRSVNVSNLSISYSEANDCTKRDCSTQTAVDVGIQTEKLLTSAEKEVTLYQTPSEKSKSHEVNVIVKRLKAKHIRGTVA</sequence>